<dbReference type="CDD" id="cd02137">
    <property type="entry name" value="MhqN-like"/>
    <property type="match status" value="1"/>
</dbReference>
<feature type="domain" description="Nitroreductase" evidence="1">
    <location>
        <begin position="22"/>
        <end position="196"/>
    </location>
</feature>
<dbReference type="Gene3D" id="3.40.109.10">
    <property type="entry name" value="NADH Oxidase"/>
    <property type="match status" value="1"/>
</dbReference>
<dbReference type="AlphaFoldDB" id="A0A139BQL5"/>
<organism evidence="2 3">
    <name type="scientific">Candidatus Gallionella acididurans</name>
    <dbReference type="NCBI Taxonomy" id="1796491"/>
    <lineage>
        <taxon>Bacteria</taxon>
        <taxon>Pseudomonadati</taxon>
        <taxon>Pseudomonadota</taxon>
        <taxon>Betaproteobacteria</taxon>
        <taxon>Nitrosomonadales</taxon>
        <taxon>Gallionellaceae</taxon>
        <taxon>Gallionella</taxon>
    </lineage>
</organism>
<dbReference type="InterPro" id="IPR050461">
    <property type="entry name" value="Nitroreductase_HadB/RutE"/>
</dbReference>
<dbReference type="InterPro" id="IPR000415">
    <property type="entry name" value="Nitroreductase-like"/>
</dbReference>
<comment type="caution">
    <text evidence="2">The sequence shown here is derived from an EMBL/GenBank/DDBJ whole genome shotgun (WGS) entry which is preliminary data.</text>
</comment>
<evidence type="ECO:0000313" key="2">
    <source>
        <dbReference type="EMBL" id="KXS31259.1"/>
    </source>
</evidence>
<gene>
    <name evidence="2" type="ORF">AWT59_2618</name>
</gene>
<accession>A0A139BQL5</accession>
<dbReference type="InterPro" id="IPR029479">
    <property type="entry name" value="Nitroreductase"/>
</dbReference>
<dbReference type="Proteomes" id="UP000070578">
    <property type="component" value="Unassembled WGS sequence"/>
</dbReference>
<dbReference type="SUPFAM" id="SSF55469">
    <property type="entry name" value="FMN-dependent nitroreductase-like"/>
    <property type="match status" value="1"/>
</dbReference>
<reference evidence="2 3" key="2">
    <citation type="submission" date="2016-03" db="EMBL/GenBank/DDBJ databases">
        <title>New uncultured bacterium of the family Gallionellaceae from acid mine drainage: description and reconstruction of genome based on metagenomic analysis of microbial community.</title>
        <authorList>
            <person name="Kadnikov V."/>
            <person name="Ivasenko D."/>
            <person name="Beletsky A."/>
            <person name="Mardanov A."/>
            <person name="Danilova E."/>
            <person name="Pimenov N."/>
            <person name="Karnachuk O."/>
            <person name="Ravin N."/>
        </authorList>
    </citation>
    <scope>NUCLEOTIDE SEQUENCE [LARGE SCALE GENOMIC DNA]</scope>
    <source>
        <strain evidence="2">ShG14-8</strain>
    </source>
</reference>
<protein>
    <submittedName>
        <fullName evidence="2">Putative NAD(P)H nitroreductase</fullName>
    </submittedName>
</protein>
<evidence type="ECO:0000259" key="1">
    <source>
        <dbReference type="Pfam" id="PF00881"/>
    </source>
</evidence>
<dbReference type="PANTHER" id="PTHR43543:SF1">
    <property type="entry name" value="MALONIC SEMIALDEHYDE REDUCTASE RUTE-RELATED"/>
    <property type="match status" value="1"/>
</dbReference>
<dbReference type="PANTHER" id="PTHR43543">
    <property type="entry name" value="MALONIC SEMIALDEHYDE REDUCTASE RUTE-RELATED"/>
    <property type="match status" value="1"/>
</dbReference>
<dbReference type="EMBL" id="LSLI01000087">
    <property type="protein sequence ID" value="KXS31259.1"/>
    <property type="molecule type" value="Genomic_DNA"/>
</dbReference>
<dbReference type="Pfam" id="PF00881">
    <property type="entry name" value="Nitroreductase"/>
    <property type="match status" value="1"/>
</dbReference>
<name>A0A139BQL5_9PROT</name>
<reference evidence="2 3" key="1">
    <citation type="submission" date="2016-02" db="EMBL/GenBank/DDBJ databases">
        <authorList>
            <person name="Wen L."/>
            <person name="He K."/>
            <person name="Yang H."/>
        </authorList>
    </citation>
    <scope>NUCLEOTIDE SEQUENCE [LARGE SCALE GENOMIC DNA]</scope>
    <source>
        <strain evidence="2">ShG14-8</strain>
    </source>
</reference>
<evidence type="ECO:0000313" key="3">
    <source>
        <dbReference type="Proteomes" id="UP000070578"/>
    </source>
</evidence>
<dbReference type="GO" id="GO:0016491">
    <property type="term" value="F:oxidoreductase activity"/>
    <property type="evidence" value="ECO:0007669"/>
    <property type="project" value="InterPro"/>
</dbReference>
<proteinExistence type="predicted"/>
<sequence>MSTLVALNQQVSESRITLEDAIRGRRSVHYFTPGVTITDAQWKKLFELTAMSPSSFNFQPWDFVVVDEASRKLQLLPLCWGQQQIVDCAAVVAVLGDKNPHRRDKQILQQFKDNGYIDEATKQAYLGAVDVVYPDEARKIEHAVGGANLAAMTFMLTAHGMGLATLPMIGFDPDGVRKFLKVPDDYVITMLLTVGKSAERDLPRQQRRGFEDIVHWDTFRG</sequence>